<dbReference type="PANTHER" id="PTHR38460:SF1">
    <property type="entry name" value="TAUTOMERASE YOLI-RELATED"/>
    <property type="match status" value="1"/>
</dbReference>
<dbReference type="InterPro" id="IPR037479">
    <property type="entry name" value="Tauto_MSAD"/>
</dbReference>
<dbReference type="Pfam" id="PF14552">
    <property type="entry name" value="Tautomerase_2"/>
    <property type="match status" value="1"/>
</dbReference>
<dbReference type="RefSeq" id="WP_207980703.1">
    <property type="nucleotide sequence ID" value="NZ_JAGDEL010000016.1"/>
</dbReference>
<name>A0ABS3N770_9BACI</name>
<dbReference type="PANTHER" id="PTHR38460">
    <property type="entry name" value="TAUTOMERASE YOLI-RELATED"/>
    <property type="match status" value="1"/>
</dbReference>
<organism evidence="1 2">
    <name type="scientific">Metabacillus bambusae</name>
    <dbReference type="NCBI Taxonomy" id="2795218"/>
    <lineage>
        <taxon>Bacteria</taxon>
        <taxon>Bacillati</taxon>
        <taxon>Bacillota</taxon>
        <taxon>Bacilli</taxon>
        <taxon>Bacillales</taxon>
        <taxon>Bacillaceae</taxon>
        <taxon>Metabacillus</taxon>
    </lineage>
</organism>
<dbReference type="EMBL" id="JAGDEL010000016">
    <property type="protein sequence ID" value="MBO1513758.1"/>
    <property type="molecule type" value="Genomic_DNA"/>
</dbReference>
<dbReference type="SUPFAM" id="SSF55331">
    <property type="entry name" value="Tautomerase/MIF"/>
    <property type="match status" value="1"/>
</dbReference>
<dbReference type="InterPro" id="IPR014347">
    <property type="entry name" value="Tautomerase/MIF_sf"/>
</dbReference>
<dbReference type="Gene3D" id="3.30.429.10">
    <property type="entry name" value="Macrophage Migration Inhibitory Factor"/>
    <property type="match status" value="1"/>
</dbReference>
<evidence type="ECO:0000313" key="2">
    <source>
        <dbReference type="Proteomes" id="UP000663981"/>
    </source>
</evidence>
<protein>
    <submittedName>
        <fullName evidence="1">Tautomerase family protein</fullName>
    </submittedName>
</protein>
<reference evidence="1 2" key="1">
    <citation type="submission" date="2021-03" db="EMBL/GenBank/DDBJ databases">
        <title>Whole genome sequence of Metabacillus bambusae BG109.</title>
        <authorList>
            <person name="Jeong J.W."/>
        </authorList>
    </citation>
    <scope>NUCLEOTIDE SEQUENCE [LARGE SCALE GENOMIC DNA]</scope>
    <source>
        <strain evidence="1 2">BG109</strain>
    </source>
</reference>
<sequence>MGQIKIYGLKEKLNPIKESFSNVIHSCLVEAFEFPADKRFHRFFPMEKEDFLYANGRTDSYTVIEISIFEGRTVEAKKRLIRLLYERVNSELNISLHDIEITIFETPKHNWGIRGLPGDELTLNYKINV</sequence>
<accession>A0ABS3N770</accession>
<dbReference type="Proteomes" id="UP000663981">
    <property type="component" value="Unassembled WGS sequence"/>
</dbReference>
<proteinExistence type="predicted"/>
<evidence type="ECO:0000313" key="1">
    <source>
        <dbReference type="EMBL" id="MBO1513758.1"/>
    </source>
</evidence>
<gene>
    <name evidence="1" type="ORF">I7822_19230</name>
</gene>
<comment type="caution">
    <text evidence="1">The sequence shown here is derived from an EMBL/GenBank/DDBJ whole genome shotgun (WGS) entry which is preliminary data.</text>
</comment>
<keyword evidence="2" id="KW-1185">Reference proteome</keyword>